<dbReference type="Proteomes" id="UP001056201">
    <property type="component" value="Chromosome 1"/>
</dbReference>
<proteinExistence type="predicted"/>
<reference evidence="1" key="1">
    <citation type="submission" date="2022-05" db="EMBL/GenBank/DDBJ databases">
        <title>An RpoN-dependent PEP-CTERM gene is involved in floc formation of an Aquincola tertiaricarbonis strain.</title>
        <authorList>
            <person name="Qiu D."/>
            <person name="Xia M."/>
        </authorList>
    </citation>
    <scope>NUCLEOTIDE SEQUENCE</scope>
    <source>
        <strain evidence="1">RN12</strain>
    </source>
</reference>
<evidence type="ECO:0000313" key="1">
    <source>
        <dbReference type="EMBL" id="URI06487.1"/>
    </source>
</evidence>
<dbReference type="Pfam" id="PF04286">
    <property type="entry name" value="DUF445"/>
    <property type="match status" value="1"/>
</dbReference>
<protein>
    <submittedName>
        <fullName evidence="1">DUF445 family protein</fullName>
    </submittedName>
</protein>
<dbReference type="InterPro" id="IPR007383">
    <property type="entry name" value="DUF445"/>
</dbReference>
<sequence length="103" mass="11160">MAAQVQCLGQWVGCKLSEDEALRRSLAEHVVQLSADLAPRLADHLVRHISNTVRAWDPQDMARQVELHIGPDLQSIRISGTLVGGLIGGLLFALARGLEWVGG</sequence>
<accession>A0ABY4S0L1</accession>
<name>A0ABY4S0L1_AQUTE</name>
<keyword evidence="2" id="KW-1185">Reference proteome</keyword>
<organism evidence="1 2">
    <name type="scientific">Aquincola tertiaricarbonis</name>
    <dbReference type="NCBI Taxonomy" id="391953"/>
    <lineage>
        <taxon>Bacteria</taxon>
        <taxon>Pseudomonadati</taxon>
        <taxon>Pseudomonadota</taxon>
        <taxon>Betaproteobacteria</taxon>
        <taxon>Burkholderiales</taxon>
        <taxon>Sphaerotilaceae</taxon>
        <taxon>Aquincola</taxon>
    </lineage>
</organism>
<dbReference type="PANTHER" id="PTHR38442:SF1">
    <property type="entry name" value="INNER MEMBRANE PROTEIN"/>
    <property type="match status" value="1"/>
</dbReference>
<gene>
    <name evidence="1" type="ORF">MW290_11260</name>
</gene>
<dbReference type="PANTHER" id="PTHR38442">
    <property type="entry name" value="INNER MEMBRANE PROTEIN-RELATED"/>
    <property type="match status" value="1"/>
</dbReference>
<evidence type="ECO:0000313" key="2">
    <source>
        <dbReference type="Proteomes" id="UP001056201"/>
    </source>
</evidence>
<dbReference type="EMBL" id="CP097635">
    <property type="protein sequence ID" value="URI06487.1"/>
    <property type="molecule type" value="Genomic_DNA"/>
</dbReference>